<proteinExistence type="predicted"/>
<gene>
    <name evidence="3" type="ORF">HP550_20120</name>
</gene>
<keyword evidence="1" id="KW-0812">Transmembrane</keyword>
<name>A0A7Y6A618_9CELL</name>
<protein>
    <submittedName>
        <fullName evidence="3">LytR C-terminal domain-containing protein</fullName>
    </submittedName>
</protein>
<dbReference type="InterPro" id="IPR027381">
    <property type="entry name" value="LytR/CpsA/Psr_C"/>
</dbReference>
<feature type="domain" description="LytR/CpsA/Psr regulator C-terminal" evidence="2">
    <location>
        <begin position="81"/>
        <end position="166"/>
    </location>
</feature>
<dbReference type="Gene3D" id="3.30.70.2390">
    <property type="match status" value="1"/>
</dbReference>
<evidence type="ECO:0000256" key="1">
    <source>
        <dbReference type="SAM" id="Phobius"/>
    </source>
</evidence>
<feature type="transmembrane region" description="Helical" evidence="1">
    <location>
        <begin position="20"/>
        <end position="41"/>
    </location>
</feature>
<dbReference type="Pfam" id="PF13399">
    <property type="entry name" value="LytR_C"/>
    <property type="match status" value="1"/>
</dbReference>
<accession>A0A7Y6A618</accession>
<comment type="caution">
    <text evidence="3">The sequence shown here is derived from an EMBL/GenBank/DDBJ whole genome shotgun (WGS) entry which is preliminary data.</text>
</comment>
<dbReference type="EMBL" id="JABMCI010000070">
    <property type="protein sequence ID" value="NUU19560.1"/>
    <property type="molecule type" value="Genomic_DNA"/>
</dbReference>
<sequence length="210" mass="21463">MTEQDRGRQLRRRHMHERQAVIFGVLLAALALAGLGAAAVFTGSLHLPVFAREFASEPSPTSTQDPYPCPPAGALPVAAAQVTVKVYNATTRVGLAGATAEGLAARGFVIALTENALATYDGTARIIFGTTGVAQAYTLAAHLDGAVLVLDARADASVDLALGAEFAELKPADTVLLDPAVPLVAPEGCIPFDQVVAPVAPAVTETPAAG</sequence>
<evidence type="ECO:0000313" key="4">
    <source>
        <dbReference type="Proteomes" id="UP000565724"/>
    </source>
</evidence>
<dbReference type="Proteomes" id="UP000565724">
    <property type="component" value="Unassembled WGS sequence"/>
</dbReference>
<evidence type="ECO:0000259" key="2">
    <source>
        <dbReference type="Pfam" id="PF13399"/>
    </source>
</evidence>
<keyword evidence="1" id="KW-1133">Transmembrane helix</keyword>
<keyword evidence="1" id="KW-0472">Membrane</keyword>
<dbReference type="RefSeq" id="WP_175349417.1">
    <property type="nucleotide sequence ID" value="NZ_JABMCI010000070.1"/>
</dbReference>
<keyword evidence="4" id="KW-1185">Reference proteome</keyword>
<reference evidence="3 4" key="1">
    <citation type="submission" date="2020-05" db="EMBL/GenBank/DDBJ databases">
        <title>Genome Sequencing of Type Strains.</title>
        <authorList>
            <person name="Lemaire J.F."/>
            <person name="Inderbitzin P."/>
            <person name="Gregorio O.A."/>
            <person name="Collins S.B."/>
            <person name="Wespe N."/>
            <person name="Knight-Connoni V."/>
        </authorList>
    </citation>
    <scope>NUCLEOTIDE SEQUENCE [LARGE SCALE GENOMIC DNA]</scope>
    <source>
        <strain evidence="3 4">ATCC 25174</strain>
    </source>
</reference>
<evidence type="ECO:0000313" key="3">
    <source>
        <dbReference type="EMBL" id="NUU19560.1"/>
    </source>
</evidence>
<dbReference type="AlphaFoldDB" id="A0A7Y6A618"/>
<organism evidence="3 4">
    <name type="scientific">Cellulomonas humilata</name>
    <dbReference type="NCBI Taxonomy" id="144055"/>
    <lineage>
        <taxon>Bacteria</taxon>
        <taxon>Bacillati</taxon>
        <taxon>Actinomycetota</taxon>
        <taxon>Actinomycetes</taxon>
        <taxon>Micrococcales</taxon>
        <taxon>Cellulomonadaceae</taxon>
        <taxon>Cellulomonas</taxon>
    </lineage>
</organism>